<organism evidence="1 2">
    <name type="scientific">Cotesia glomerata</name>
    <name type="common">Lepidopteran parasitic wasp</name>
    <name type="synonym">Apanteles glomeratus</name>
    <dbReference type="NCBI Taxonomy" id="32391"/>
    <lineage>
        <taxon>Eukaryota</taxon>
        <taxon>Metazoa</taxon>
        <taxon>Ecdysozoa</taxon>
        <taxon>Arthropoda</taxon>
        <taxon>Hexapoda</taxon>
        <taxon>Insecta</taxon>
        <taxon>Pterygota</taxon>
        <taxon>Neoptera</taxon>
        <taxon>Endopterygota</taxon>
        <taxon>Hymenoptera</taxon>
        <taxon>Apocrita</taxon>
        <taxon>Ichneumonoidea</taxon>
        <taxon>Braconidae</taxon>
        <taxon>Microgastrinae</taxon>
        <taxon>Cotesia</taxon>
    </lineage>
</organism>
<dbReference type="Proteomes" id="UP000826195">
    <property type="component" value="Unassembled WGS sequence"/>
</dbReference>
<sequence length="76" mass="8584">MLLSGEYDICGLSNWVADDGDEGISNKWRFGSPGCAMECDVVCGMWCSHTWMIVGKVLQEKSWDKRKEEGVVPRKK</sequence>
<keyword evidence="2" id="KW-1185">Reference proteome</keyword>
<dbReference type="EMBL" id="JAHXZJ010002609">
    <property type="protein sequence ID" value="KAH0540447.1"/>
    <property type="molecule type" value="Genomic_DNA"/>
</dbReference>
<dbReference type="AlphaFoldDB" id="A0AAV7HZZ2"/>
<evidence type="ECO:0000313" key="2">
    <source>
        <dbReference type="Proteomes" id="UP000826195"/>
    </source>
</evidence>
<name>A0AAV7HZZ2_COTGL</name>
<protein>
    <submittedName>
        <fullName evidence="1">Uncharacterized protein</fullName>
    </submittedName>
</protein>
<reference evidence="1 2" key="1">
    <citation type="journal article" date="2021" name="J. Hered.">
        <title>A chromosome-level genome assembly of the parasitoid wasp, Cotesia glomerata (Hymenoptera: Braconidae).</title>
        <authorList>
            <person name="Pinto B.J."/>
            <person name="Weis J.J."/>
            <person name="Gamble T."/>
            <person name="Ode P.J."/>
            <person name="Paul R."/>
            <person name="Zaspel J.M."/>
        </authorList>
    </citation>
    <scope>NUCLEOTIDE SEQUENCE [LARGE SCALE GENOMIC DNA]</scope>
    <source>
        <strain evidence="1">CgM1</strain>
    </source>
</reference>
<gene>
    <name evidence="1" type="ORF">KQX54_017455</name>
</gene>
<evidence type="ECO:0000313" key="1">
    <source>
        <dbReference type="EMBL" id="KAH0540447.1"/>
    </source>
</evidence>
<accession>A0AAV7HZZ2</accession>
<comment type="caution">
    <text evidence="1">The sequence shown here is derived from an EMBL/GenBank/DDBJ whole genome shotgun (WGS) entry which is preliminary data.</text>
</comment>
<proteinExistence type="predicted"/>